<dbReference type="PANTHER" id="PTHR42813">
    <property type="entry name" value="ZINC-TYPE ALCOHOL DEHYDROGENASE-LIKE"/>
    <property type="match status" value="1"/>
</dbReference>
<dbReference type="SUPFAM" id="SSF51735">
    <property type="entry name" value="NAD(P)-binding Rossmann-fold domains"/>
    <property type="match status" value="1"/>
</dbReference>
<reference evidence="6 7" key="1">
    <citation type="journal article" date="2019" name="PLoS Negl. Trop. Dis.">
        <title>Revisiting the worldwide diversity of Leptospira species in the environment.</title>
        <authorList>
            <person name="Vincent A.T."/>
            <person name="Schiettekatte O."/>
            <person name="Bourhy P."/>
            <person name="Veyrier F.J."/>
            <person name="Picardeau M."/>
        </authorList>
    </citation>
    <scope>NUCLEOTIDE SEQUENCE [LARGE SCALE GENOMIC DNA]</scope>
    <source>
        <strain evidence="6 7">201702444</strain>
    </source>
</reference>
<keyword evidence="2" id="KW-0479">Metal-binding</keyword>
<proteinExistence type="predicted"/>
<evidence type="ECO:0000259" key="4">
    <source>
        <dbReference type="Pfam" id="PF00107"/>
    </source>
</evidence>
<evidence type="ECO:0000256" key="2">
    <source>
        <dbReference type="ARBA" id="ARBA00022723"/>
    </source>
</evidence>
<dbReference type="RefSeq" id="WP_135670250.1">
    <property type="nucleotide sequence ID" value="NZ_RQGN01000034.1"/>
</dbReference>
<evidence type="ECO:0000313" key="7">
    <source>
        <dbReference type="Proteomes" id="UP000298429"/>
    </source>
</evidence>
<keyword evidence="3" id="KW-0862">Zinc</keyword>
<feature type="domain" description="Alcohol dehydrogenase-like C-terminal" evidence="4">
    <location>
        <begin position="209"/>
        <end position="327"/>
    </location>
</feature>
<dbReference type="Pfam" id="PF08240">
    <property type="entry name" value="ADH_N"/>
    <property type="match status" value="1"/>
</dbReference>
<dbReference type="PANTHER" id="PTHR42813:SF7">
    <property type="entry name" value="ALCOHOL DEHYDROGENASE (ZN-DEPENDENT)-RELATED"/>
    <property type="match status" value="1"/>
</dbReference>
<dbReference type="Proteomes" id="UP000298429">
    <property type="component" value="Unassembled WGS sequence"/>
</dbReference>
<dbReference type="Pfam" id="PF00107">
    <property type="entry name" value="ADH_zinc_N"/>
    <property type="match status" value="1"/>
</dbReference>
<accession>A0A5F2BL14</accession>
<evidence type="ECO:0000256" key="1">
    <source>
        <dbReference type="ARBA" id="ARBA00001947"/>
    </source>
</evidence>
<dbReference type="SUPFAM" id="SSF50129">
    <property type="entry name" value="GroES-like"/>
    <property type="match status" value="1"/>
</dbReference>
<dbReference type="AlphaFoldDB" id="A0A5F2BL14"/>
<feature type="domain" description="Alcohol dehydrogenase-like N-terminal" evidence="5">
    <location>
        <begin position="71"/>
        <end position="165"/>
    </location>
</feature>
<evidence type="ECO:0000256" key="3">
    <source>
        <dbReference type="ARBA" id="ARBA00022833"/>
    </source>
</evidence>
<name>A0A5F2BL14_9LEPT</name>
<dbReference type="InterPro" id="IPR013149">
    <property type="entry name" value="ADH-like_C"/>
</dbReference>
<dbReference type="GO" id="GO:0046872">
    <property type="term" value="F:metal ion binding"/>
    <property type="evidence" value="ECO:0007669"/>
    <property type="project" value="UniProtKB-KW"/>
</dbReference>
<gene>
    <name evidence="6" type="ORF">EHQ76_06450</name>
</gene>
<dbReference type="InterPro" id="IPR036291">
    <property type="entry name" value="NAD(P)-bd_dom_sf"/>
</dbReference>
<evidence type="ECO:0000259" key="5">
    <source>
        <dbReference type="Pfam" id="PF08240"/>
    </source>
</evidence>
<dbReference type="EMBL" id="RQGN01000034">
    <property type="protein sequence ID" value="TGM06245.1"/>
    <property type="molecule type" value="Genomic_DNA"/>
</dbReference>
<dbReference type="OrthoDB" id="9769198at2"/>
<dbReference type="Gene3D" id="3.90.180.10">
    <property type="entry name" value="Medium-chain alcohol dehydrogenases, catalytic domain"/>
    <property type="match status" value="1"/>
</dbReference>
<sequence length="365" mass="39901">MKQLTFIKKGVLEWREVPDPKLESMEDALVRPFAAARCDLDYPFLFRDFHSILQRGLQRHSMDEMTLHAWGQTPFKGPFPYGHECVAEIISCGDHVKNFKVGDKVIVPFQISCGKCLSCQKDLTGLCESHPRRWYSYGDMGGNWGGAVSDIVRVPYADSMLIRIPNGVDPIGLASASDNIPDGYRAVGPFLKKDPNSPVLVVGGGAFSIGLYATAIAVAMGSPQVDYLDTDPLRLEIAKKVGANPIDGKPEGSRGSYPITVDASAAPAGLDCAIRSTAPGGVSTSIGIYYEQGTPMPLFEMWIKQLNFRTGVINARIEIPEILSLVQSGLLKPELVTTKLADWDDAEKAFLDPTLKVVVHRKTLY</sequence>
<protein>
    <submittedName>
        <fullName evidence="6">Uncharacterized protein</fullName>
    </submittedName>
</protein>
<comment type="cofactor">
    <cofactor evidence="1">
        <name>Zn(2+)</name>
        <dbReference type="ChEBI" id="CHEBI:29105"/>
    </cofactor>
</comment>
<evidence type="ECO:0000313" key="6">
    <source>
        <dbReference type="EMBL" id="TGM06245.1"/>
    </source>
</evidence>
<organism evidence="6 7">
    <name type="scientific">Leptospira barantonii</name>
    <dbReference type="NCBI Taxonomy" id="2023184"/>
    <lineage>
        <taxon>Bacteria</taxon>
        <taxon>Pseudomonadati</taxon>
        <taxon>Spirochaetota</taxon>
        <taxon>Spirochaetia</taxon>
        <taxon>Leptospirales</taxon>
        <taxon>Leptospiraceae</taxon>
        <taxon>Leptospira</taxon>
    </lineage>
</organism>
<dbReference type="InterPro" id="IPR013154">
    <property type="entry name" value="ADH-like_N"/>
</dbReference>
<dbReference type="Gene3D" id="3.40.50.720">
    <property type="entry name" value="NAD(P)-binding Rossmann-like Domain"/>
    <property type="match status" value="1"/>
</dbReference>
<dbReference type="InterPro" id="IPR011032">
    <property type="entry name" value="GroES-like_sf"/>
</dbReference>
<comment type="caution">
    <text evidence="6">The sequence shown here is derived from an EMBL/GenBank/DDBJ whole genome shotgun (WGS) entry which is preliminary data.</text>
</comment>